<sequence length="536" mass="58863">MTASVIMAMSGLSVEEAVQYHVLKLHITYSAITNVLRRIGDLARPSRVATSVLQVCRLFFPAGALPHHLLGPQRSPRFRYVWHGTARARGSVPRAPTGSPCQLAPSSAPSQPPNSRPLPGTTTSQPLLFQRTLSLQHRRNLRAISQELAVTNRPPICTNGRRPRGLHFHYFSTPFFRSPLPAHSLPVAPLQPQGRLTRACRYQSASDLYRRLLGPYLHRLSTPFFRPPLPAHSFPAASPQPQGRLPRACHYQSTSDLHRRPPAAGRVACAFTVSALRSSCHLSQRTLSLQYHRSLRAISQELTATNWPPICATGRAARAFTVSAPRSAGHLFQRTLSLQHGRSLEAVSKRLPLPIGLQSAPPAVGHVARAFTVSALCSLGHLLHPTLSLQHCCSLRDASQELAVTNRPPFCTIGHQPFGPHLHRLSIPFFRPPLPAHSLPTAPPQLQGRLPRTCRYQLASNLHRRRPAARPTLSPSQHPILQASCGSLLPTRPHSELGWRCPCGSPFRGPGSHPRASRLLLTVPPSRFCHGIPLGI</sequence>
<dbReference type="EMBL" id="JANPWB010000002">
    <property type="protein sequence ID" value="KAJ1206827.1"/>
    <property type="molecule type" value="Genomic_DNA"/>
</dbReference>
<comment type="caution">
    <text evidence="2">The sequence shown here is derived from an EMBL/GenBank/DDBJ whole genome shotgun (WGS) entry which is preliminary data.</text>
</comment>
<evidence type="ECO:0000256" key="1">
    <source>
        <dbReference type="SAM" id="MobiDB-lite"/>
    </source>
</evidence>
<evidence type="ECO:0000313" key="2">
    <source>
        <dbReference type="EMBL" id="KAJ1206827.1"/>
    </source>
</evidence>
<protein>
    <submittedName>
        <fullName evidence="2">Uncharacterized protein</fullName>
    </submittedName>
</protein>
<gene>
    <name evidence="2" type="ORF">NDU88_002224</name>
</gene>
<feature type="region of interest" description="Disordered" evidence="1">
    <location>
        <begin position="89"/>
        <end position="124"/>
    </location>
</feature>
<accession>A0AAV7VZ23</accession>
<proteinExistence type="predicted"/>
<dbReference type="Proteomes" id="UP001066276">
    <property type="component" value="Chromosome 1_2"/>
</dbReference>
<reference evidence="2" key="1">
    <citation type="journal article" date="2022" name="bioRxiv">
        <title>Sequencing and chromosome-scale assembly of the giantPleurodeles waltlgenome.</title>
        <authorList>
            <person name="Brown T."/>
            <person name="Elewa A."/>
            <person name="Iarovenko S."/>
            <person name="Subramanian E."/>
            <person name="Araus A.J."/>
            <person name="Petzold A."/>
            <person name="Susuki M."/>
            <person name="Suzuki K.-i.T."/>
            <person name="Hayashi T."/>
            <person name="Toyoda A."/>
            <person name="Oliveira C."/>
            <person name="Osipova E."/>
            <person name="Leigh N.D."/>
            <person name="Simon A."/>
            <person name="Yun M.H."/>
        </authorList>
    </citation>
    <scope>NUCLEOTIDE SEQUENCE</scope>
    <source>
        <strain evidence="2">20211129_DDA</strain>
        <tissue evidence="2">Liver</tissue>
    </source>
</reference>
<dbReference type="AlphaFoldDB" id="A0AAV7VZ23"/>
<feature type="compositionally biased region" description="Low complexity" evidence="1">
    <location>
        <begin position="99"/>
        <end position="109"/>
    </location>
</feature>
<keyword evidence="3" id="KW-1185">Reference proteome</keyword>
<name>A0AAV7VZ23_PLEWA</name>
<evidence type="ECO:0000313" key="3">
    <source>
        <dbReference type="Proteomes" id="UP001066276"/>
    </source>
</evidence>
<organism evidence="2 3">
    <name type="scientific">Pleurodeles waltl</name>
    <name type="common">Iberian ribbed newt</name>
    <dbReference type="NCBI Taxonomy" id="8319"/>
    <lineage>
        <taxon>Eukaryota</taxon>
        <taxon>Metazoa</taxon>
        <taxon>Chordata</taxon>
        <taxon>Craniata</taxon>
        <taxon>Vertebrata</taxon>
        <taxon>Euteleostomi</taxon>
        <taxon>Amphibia</taxon>
        <taxon>Batrachia</taxon>
        <taxon>Caudata</taxon>
        <taxon>Salamandroidea</taxon>
        <taxon>Salamandridae</taxon>
        <taxon>Pleurodelinae</taxon>
        <taxon>Pleurodeles</taxon>
    </lineage>
</organism>